<accession>A1S582</accession>
<dbReference type="STRING" id="326297.Sama_1331"/>
<proteinExistence type="predicted"/>
<dbReference type="KEGG" id="saz:Sama_1331"/>
<evidence type="ECO:0000313" key="2">
    <source>
        <dbReference type="Proteomes" id="UP000009175"/>
    </source>
</evidence>
<sequence length="193" mass="21628">MSLLADPNAYFSVTHDFNAYLQPFDGPMPSDAELLGMRSVGLQLLSDVKTLEAGCLLHLRQLDNEAKAVVDFLKLQSRKVDMVLHYVLENEQRDGKRYRGVSFGGSNIVIESQGTLRPGELYKTTVYIRDELIALVCIARVTSVSHEEGRELTELVYEGILEADVEHLVKASLSVQQKQLKARKQQAPSPLER</sequence>
<reference evidence="1 2" key="1">
    <citation type="submission" date="2006-12" db="EMBL/GenBank/DDBJ databases">
        <title>Complete sequence of Shewanella amazonensis SB2B.</title>
        <authorList>
            <consortium name="US DOE Joint Genome Institute"/>
            <person name="Copeland A."/>
            <person name="Lucas S."/>
            <person name="Lapidus A."/>
            <person name="Barry K."/>
            <person name="Detter J.C."/>
            <person name="Glavina del Rio T."/>
            <person name="Hammon N."/>
            <person name="Israni S."/>
            <person name="Dalin E."/>
            <person name="Tice H."/>
            <person name="Pitluck S."/>
            <person name="Munk A.C."/>
            <person name="Brettin T."/>
            <person name="Bruce D."/>
            <person name="Han C."/>
            <person name="Tapia R."/>
            <person name="Gilna P."/>
            <person name="Schmutz J."/>
            <person name="Larimer F."/>
            <person name="Land M."/>
            <person name="Hauser L."/>
            <person name="Kyrpides N."/>
            <person name="Mikhailova N."/>
            <person name="Fredrickson J."/>
            <person name="Richardson P."/>
        </authorList>
    </citation>
    <scope>NUCLEOTIDE SEQUENCE [LARGE SCALE GENOMIC DNA]</scope>
    <source>
        <strain evidence="2">ATCC BAA-1098 / SB2B</strain>
    </source>
</reference>
<gene>
    <name evidence="1" type="ordered locus">Sama_1331</name>
</gene>
<dbReference type="HOGENOM" id="CLU_116211_0_0_6"/>
<dbReference type="AlphaFoldDB" id="A1S582"/>
<name>A1S582_SHEAM</name>
<evidence type="ECO:0000313" key="1">
    <source>
        <dbReference type="EMBL" id="ABL99538.1"/>
    </source>
</evidence>
<organism evidence="1 2">
    <name type="scientific">Shewanella amazonensis (strain ATCC BAA-1098 / SB2B)</name>
    <dbReference type="NCBI Taxonomy" id="326297"/>
    <lineage>
        <taxon>Bacteria</taxon>
        <taxon>Pseudomonadati</taxon>
        <taxon>Pseudomonadota</taxon>
        <taxon>Gammaproteobacteria</taxon>
        <taxon>Alteromonadales</taxon>
        <taxon>Shewanellaceae</taxon>
        <taxon>Shewanella</taxon>
    </lineage>
</organism>
<evidence type="ECO:0008006" key="3">
    <source>
        <dbReference type="Google" id="ProtNLM"/>
    </source>
</evidence>
<keyword evidence="2" id="KW-1185">Reference proteome</keyword>
<dbReference type="eggNOG" id="ENOG5032S61">
    <property type="taxonomic scope" value="Bacteria"/>
</dbReference>
<protein>
    <recommendedName>
        <fullName evidence="3">PilZ domain-containing protein</fullName>
    </recommendedName>
</protein>
<dbReference type="Proteomes" id="UP000009175">
    <property type="component" value="Chromosome"/>
</dbReference>
<dbReference type="EMBL" id="CP000507">
    <property type="protein sequence ID" value="ABL99538.1"/>
    <property type="molecule type" value="Genomic_DNA"/>
</dbReference>